<reference evidence="1" key="1">
    <citation type="submission" date="2015-04" db="UniProtKB">
        <authorList>
            <consortium name="EnsemblPlants"/>
        </authorList>
    </citation>
    <scope>IDENTIFICATION</scope>
    <source>
        <strain evidence="1">SL10</strain>
    </source>
</reference>
<dbReference type="AlphaFoldDB" id="A0A0E0FXI2"/>
<reference evidence="1" key="2">
    <citation type="submission" date="2018-04" db="EMBL/GenBank/DDBJ databases">
        <title>OnivRS2 (Oryza nivara Reference Sequence Version 2).</title>
        <authorList>
            <person name="Zhang J."/>
            <person name="Kudrna D."/>
            <person name="Lee S."/>
            <person name="Talag J."/>
            <person name="Rajasekar S."/>
            <person name="Welchert J."/>
            <person name="Hsing Y.-I."/>
            <person name="Wing R.A."/>
        </authorList>
    </citation>
    <scope>NUCLEOTIDE SEQUENCE [LARGE SCALE GENOMIC DNA]</scope>
</reference>
<proteinExistence type="predicted"/>
<organism evidence="1">
    <name type="scientific">Oryza nivara</name>
    <name type="common">Indian wild rice</name>
    <name type="synonym">Oryza sativa f. spontanea</name>
    <dbReference type="NCBI Taxonomy" id="4536"/>
    <lineage>
        <taxon>Eukaryota</taxon>
        <taxon>Viridiplantae</taxon>
        <taxon>Streptophyta</taxon>
        <taxon>Embryophyta</taxon>
        <taxon>Tracheophyta</taxon>
        <taxon>Spermatophyta</taxon>
        <taxon>Magnoliopsida</taxon>
        <taxon>Liliopsida</taxon>
        <taxon>Poales</taxon>
        <taxon>Poaceae</taxon>
        <taxon>BOP clade</taxon>
        <taxon>Oryzoideae</taxon>
        <taxon>Oryzeae</taxon>
        <taxon>Oryzinae</taxon>
        <taxon>Oryza</taxon>
    </lineage>
</organism>
<sequence>MLETINRRLVQWLLCVCLPTPVALLMPGICISLCHTMQTVLYSEKGSSGDCGDHQMAHLPQLGHVERGDNYL</sequence>
<keyword evidence="2" id="KW-1185">Reference proteome</keyword>
<dbReference type="Proteomes" id="UP000006591">
    <property type="component" value="Chromosome 1"/>
</dbReference>
<evidence type="ECO:0000313" key="2">
    <source>
        <dbReference type="Proteomes" id="UP000006591"/>
    </source>
</evidence>
<dbReference type="EnsemblPlants" id="ONIVA01G46690.1">
    <property type="protein sequence ID" value="ONIVA01G46690.1"/>
    <property type="gene ID" value="ONIVA01G46690"/>
</dbReference>
<name>A0A0E0FXI2_ORYNI</name>
<protein>
    <submittedName>
        <fullName evidence="1">Uncharacterized protein</fullName>
    </submittedName>
</protein>
<evidence type="ECO:0000313" key="1">
    <source>
        <dbReference type="EnsemblPlants" id="ONIVA01G46690.1"/>
    </source>
</evidence>
<dbReference type="Gramene" id="ONIVA01G46690.1">
    <property type="protein sequence ID" value="ONIVA01G46690.1"/>
    <property type="gene ID" value="ONIVA01G46690"/>
</dbReference>
<dbReference type="HOGENOM" id="CLU_2726499_0_0_1"/>
<accession>A0A0E0FXI2</accession>